<evidence type="ECO:0000313" key="2">
    <source>
        <dbReference type="EMBL" id="UPW41347.1"/>
    </source>
</evidence>
<proteinExistence type="predicted"/>
<dbReference type="EMBL" id="OM869579">
    <property type="protein sequence ID" value="UPW41347.1"/>
    <property type="molecule type" value="Genomic_DNA"/>
</dbReference>
<evidence type="ECO:0000259" key="1">
    <source>
        <dbReference type="Pfam" id="PF23343"/>
    </source>
</evidence>
<accession>A0A976N185</accession>
<feature type="domain" description="Replication-associated protein ORF2/G2P" evidence="1">
    <location>
        <begin position="107"/>
        <end position="211"/>
    </location>
</feature>
<dbReference type="InterPro" id="IPR056906">
    <property type="entry name" value="ORF2/G2P_dom"/>
</dbReference>
<sequence length="589" mass="68614">MCKSPIKIPNPNYGKKIASYNFSTGHIIHEDTELSNFVDTRRLIEVPCRVCDECIAVRTSNFTQRMQMESLTSYGFNIMLSYDAAHVPCTYITPKGSSIPALVHYADQTHIQNMMKRLRKLDIFSDRDFRYFAVSEFGSKRLRPHWHIIMFVSRKKGDTVSDVEKLTEKLRFHVYDQWTINVGSKRSPKYEHLCQNVQKVMNGKTYSSYYMELIRPYTTIQGKYVPKPLKIEDFDSPQYFAAAYSYISKYVQKESAFDQTLATYFDKLSNSFIVPSSPKKEMSDVQLAFKQLRAVIGSKFLCSKGLGFGFNPETGKKVYFVNLKKKYHIAETTLACREFQTLVRLALRDNQKMTSDLYRLIVDSSGMPQFSTDAYRKCCNSTLGSIFGVAIRVDRQYRRTFHALYPNEILPPPIKEDELSKLLASTFDTDSVLDVSESELLTARILRDSVERSADSKTPAFHLFLPNATHQPMCSYYTRLVIEHHHLRRKYKALGVCNHNQYMDLIEKQKKQPETREKAQLRANILKARNNNSKFTSDRNYDICHEQQRQIMQYLPSTSITSDYSVIMISEDCEDNVYKKYTRYIQYYY</sequence>
<organism evidence="2">
    <name type="scientific">Sigmofec virus UA08Rod_3978</name>
    <dbReference type="NCBI Taxonomy" id="2929392"/>
    <lineage>
        <taxon>Viruses</taxon>
        <taxon>Monodnaviria</taxon>
        <taxon>Sangervirae</taxon>
        <taxon>Phixviricota</taxon>
        <taxon>Malgrandaviricetes</taxon>
        <taxon>Petitvirales</taxon>
        <taxon>Microviridae</taxon>
    </lineage>
</organism>
<reference evidence="2" key="1">
    <citation type="submission" date="2022-02" db="EMBL/GenBank/DDBJ databases">
        <title>Towards deciphering the DNA virus diversity associated with rodent species in the families Cricetidae and Heteromyidae.</title>
        <authorList>
            <person name="Lund M."/>
            <person name="Larsen B.B."/>
            <person name="Gryseels S."/>
            <person name="Kraberger S."/>
            <person name="Rowsey D.M."/>
            <person name="Steger L."/>
            <person name="Yule K.M."/>
            <person name="Upham N.S."/>
            <person name="Worobey M."/>
            <person name="Van Doorslaer K."/>
            <person name="Varsani A."/>
        </authorList>
    </citation>
    <scope>NUCLEOTIDE SEQUENCE</scope>
    <source>
        <strain evidence="2">UA08Rod_3978</strain>
    </source>
</reference>
<protein>
    <submittedName>
        <fullName evidence="2">Replication initiator protein</fullName>
    </submittedName>
</protein>
<name>A0A976N185_9VIRU</name>
<dbReference type="Pfam" id="PF23343">
    <property type="entry name" value="REP_ORF2-G2P"/>
    <property type="match status" value="1"/>
</dbReference>